<dbReference type="EMBL" id="CP008822">
    <property type="protein sequence ID" value="AIM26594.1"/>
    <property type="molecule type" value="Genomic_DNA"/>
</dbReference>
<evidence type="ECO:0000259" key="2">
    <source>
        <dbReference type="Pfam" id="PF00857"/>
    </source>
</evidence>
<feature type="domain" description="Isochorismatase-like" evidence="2">
    <location>
        <begin position="12"/>
        <end position="177"/>
    </location>
</feature>
<dbReference type="Proteomes" id="UP000062398">
    <property type="component" value="Chromosome"/>
</dbReference>
<dbReference type="RefSeq" id="WP_012020395.1">
    <property type="nucleotide sequence ID" value="NZ_AP019770.1"/>
</dbReference>
<dbReference type="EMBL" id="CP012174">
    <property type="protein sequence ID" value="AKV78065.1"/>
    <property type="molecule type" value="Genomic_DNA"/>
</dbReference>
<reference evidence="11 12" key="2">
    <citation type="journal article" date="2015" name="Genome Announc.">
        <title>Complete Genome Sequences of Evolved Arsenate-Resistant Metallosphaera sedula Strains.</title>
        <authorList>
            <person name="Ai C."/>
            <person name="McCarthy S."/>
            <person name="Schackwitz W."/>
            <person name="Martin J."/>
            <person name="Lipzen A."/>
            <person name="Blum P."/>
        </authorList>
    </citation>
    <scope>NUCLEOTIDE SEQUENCE [LARGE SCALE GENOMIC DNA]</scope>
    <source>
        <strain evidence="6 12">ARS120-1</strain>
        <strain evidence="7 11">ARS120-2</strain>
        <strain evidence="4 14">ARS50-1</strain>
        <strain evidence="5 13">ARS50-2</strain>
    </source>
</reference>
<evidence type="ECO:0000313" key="7">
    <source>
        <dbReference type="EMBL" id="AKV80310.1"/>
    </source>
</evidence>
<name>A0A088E2F9_9CREN</name>
<dbReference type="EMBL" id="CP012175">
    <property type="protein sequence ID" value="AKV80310.1"/>
    <property type="molecule type" value="Genomic_DNA"/>
</dbReference>
<evidence type="ECO:0000313" key="11">
    <source>
        <dbReference type="Proteomes" id="UP000061362"/>
    </source>
</evidence>
<dbReference type="CDD" id="cd00431">
    <property type="entry name" value="cysteine_hydrolases"/>
    <property type="match status" value="1"/>
</dbReference>
<dbReference type="Proteomes" id="UP000068832">
    <property type="component" value="Chromosome"/>
</dbReference>
<evidence type="ECO:0000313" key="4">
    <source>
        <dbReference type="EMBL" id="AKV73575.1"/>
    </source>
</evidence>
<evidence type="ECO:0000313" key="13">
    <source>
        <dbReference type="Proteomes" id="UP000062475"/>
    </source>
</evidence>
<proteinExistence type="predicted"/>
<gene>
    <name evidence="3" type="ORF">HA72_0430</name>
    <name evidence="4" type="ORF">MsedA_0443</name>
    <name evidence="5" type="ORF">MsedB_0443</name>
    <name evidence="6" type="ORF">MsedC_0442</name>
    <name evidence="7" type="ORF">MsedD_0443</name>
    <name evidence="8" type="ORF">MsedE_0443</name>
</gene>
<dbReference type="InterPro" id="IPR036380">
    <property type="entry name" value="Isochorismatase-like_sf"/>
</dbReference>
<evidence type="ECO:0000256" key="1">
    <source>
        <dbReference type="ARBA" id="ARBA00022801"/>
    </source>
</evidence>
<dbReference type="OMA" id="IVYTKIT"/>
<dbReference type="OrthoDB" id="9194at2157"/>
<dbReference type="Proteomes" id="UP000056255">
    <property type="component" value="Chromosome"/>
</dbReference>
<reference evidence="8 10" key="3">
    <citation type="submission" date="2015-07" db="EMBL/GenBank/DDBJ databases">
        <title>Physiological, transcriptional responses and genome re-sequencing of acid resistant extremely thermoacidophilic Metallosphaera sedula SARC-M1.</title>
        <authorList>
            <person name="Ai C."/>
            <person name="McCarthy S."/>
            <person name="Eckrich V."/>
            <person name="Rudrappa D."/>
            <person name="Qiu G."/>
            <person name="Blum P."/>
        </authorList>
    </citation>
    <scope>NUCLEOTIDE SEQUENCE [LARGE SCALE GENOMIC DNA]</scope>
    <source>
        <strain evidence="8 10">SARC-M1</strain>
    </source>
</reference>
<dbReference type="PATRIC" id="fig|43687.5.peg.441"/>
<dbReference type="EMBL" id="CP012176">
    <property type="protein sequence ID" value="AKV84208.1"/>
    <property type="molecule type" value="Genomic_DNA"/>
</dbReference>
<evidence type="ECO:0000313" key="14">
    <source>
        <dbReference type="Proteomes" id="UP000068832"/>
    </source>
</evidence>
<evidence type="ECO:0000313" key="6">
    <source>
        <dbReference type="EMBL" id="AKV78065.1"/>
    </source>
</evidence>
<keyword evidence="1 3" id="KW-0378">Hydrolase</keyword>
<reference evidence="3 9" key="1">
    <citation type="journal article" date="2014" name="J. Bacteriol.">
        <title>Role of an Archaeal PitA Transporter in the Copper and Arsenic Resistance of Metallosphaera sedula, an Extreme Thermoacidophile.</title>
        <authorList>
            <person name="McCarthy S."/>
            <person name="Ai C."/>
            <person name="Wheaton G."/>
            <person name="Tevatia R."/>
            <person name="Eckrich V."/>
            <person name="Kelly R."/>
            <person name="Blum P."/>
        </authorList>
    </citation>
    <scope>NUCLEOTIDE SEQUENCE [LARGE SCALE GENOMIC DNA]</scope>
    <source>
        <strain evidence="3 9">CuR1</strain>
    </source>
</reference>
<dbReference type="AlphaFoldDB" id="A0A088E2F9"/>
<evidence type="ECO:0000313" key="5">
    <source>
        <dbReference type="EMBL" id="AKV75816.1"/>
    </source>
</evidence>
<evidence type="ECO:0000313" key="9">
    <source>
        <dbReference type="Proteomes" id="UP000029084"/>
    </source>
</evidence>
<evidence type="ECO:0000313" key="10">
    <source>
        <dbReference type="Proteomes" id="UP000056255"/>
    </source>
</evidence>
<dbReference type="SUPFAM" id="SSF52499">
    <property type="entry name" value="Isochorismatase-like hydrolases"/>
    <property type="match status" value="1"/>
</dbReference>
<organism evidence="3 9">
    <name type="scientific">Metallosphaera sedula</name>
    <dbReference type="NCBI Taxonomy" id="43687"/>
    <lineage>
        <taxon>Archaea</taxon>
        <taxon>Thermoproteota</taxon>
        <taxon>Thermoprotei</taxon>
        <taxon>Sulfolobales</taxon>
        <taxon>Sulfolobaceae</taxon>
        <taxon>Metallosphaera</taxon>
    </lineage>
</organism>
<dbReference type="InterPro" id="IPR050272">
    <property type="entry name" value="Isochorismatase-like_hydrls"/>
</dbReference>
<dbReference type="InterPro" id="IPR000868">
    <property type="entry name" value="Isochorismatase-like_dom"/>
</dbReference>
<protein>
    <submittedName>
        <fullName evidence="3 4">Isochorismatase</fullName>
    </submittedName>
</protein>
<evidence type="ECO:0000313" key="12">
    <source>
        <dbReference type="Proteomes" id="UP000062398"/>
    </source>
</evidence>
<dbReference type="EMBL" id="CP012172">
    <property type="protein sequence ID" value="AKV73575.1"/>
    <property type="molecule type" value="Genomic_DNA"/>
</dbReference>
<dbReference type="Proteomes" id="UP000062475">
    <property type="component" value="Chromosome"/>
</dbReference>
<sequence length="184" mass="20663">MDLKQILTPSNSILVVWDVQNGLVKGIFNRDQFVSGLERTIGAARKARIPIVYTKITPYPSGFEPYASRVSSRQFRFTSEDLELYVKPAEGEIVLPKNTWSIFVGTNFELLLRNSGRNAIIFTGIATEIGVETSARHAFALGFMPVIVSDAVSSFNREGHERSLTNMKDFFPMITSQELEKILQ</sequence>
<dbReference type="GO" id="GO:0016787">
    <property type="term" value="F:hydrolase activity"/>
    <property type="evidence" value="ECO:0007669"/>
    <property type="project" value="UniProtKB-KW"/>
</dbReference>
<dbReference type="Proteomes" id="UP000029084">
    <property type="component" value="Chromosome"/>
</dbReference>
<evidence type="ECO:0000313" key="3">
    <source>
        <dbReference type="EMBL" id="AIM26594.1"/>
    </source>
</evidence>
<dbReference type="PANTHER" id="PTHR43540">
    <property type="entry name" value="PEROXYUREIDOACRYLATE/UREIDOACRYLATE AMIDOHYDROLASE-RELATED"/>
    <property type="match status" value="1"/>
</dbReference>
<dbReference type="GeneID" id="97614524"/>
<dbReference type="Proteomes" id="UP000061362">
    <property type="component" value="Chromosome"/>
</dbReference>
<evidence type="ECO:0000313" key="8">
    <source>
        <dbReference type="EMBL" id="AKV84208.1"/>
    </source>
</evidence>
<dbReference type="Pfam" id="PF00857">
    <property type="entry name" value="Isochorismatase"/>
    <property type="match status" value="1"/>
</dbReference>
<dbReference type="Gene3D" id="3.40.50.850">
    <property type="entry name" value="Isochorismatase-like"/>
    <property type="match status" value="1"/>
</dbReference>
<dbReference type="PANTHER" id="PTHR43540:SF6">
    <property type="entry name" value="ISOCHORISMATASE-LIKE DOMAIN-CONTAINING PROTEIN"/>
    <property type="match status" value="1"/>
</dbReference>
<accession>A0A088E2F9</accession>
<dbReference type="EMBL" id="CP012173">
    <property type="protein sequence ID" value="AKV75816.1"/>
    <property type="molecule type" value="Genomic_DNA"/>
</dbReference>